<dbReference type="EMBL" id="CAJNOH010000021">
    <property type="protein sequence ID" value="CAF0768785.1"/>
    <property type="molecule type" value="Genomic_DNA"/>
</dbReference>
<reference evidence="3" key="1">
    <citation type="submission" date="2021-02" db="EMBL/GenBank/DDBJ databases">
        <authorList>
            <person name="Nowell W R."/>
        </authorList>
    </citation>
    <scope>NUCLEOTIDE SEQUENCE</scope>
</reference>
<name>A0A813QJ92_9BILA</name>
<protein>
    <submittedName>
        <fullName evidence="3">Uncharacterized protein</fullName>
    </submittedName>
</protein>
<dbReference type="AlphaFoldDB" id="A0A813QJ92"/>
<feature type="region of interest" description="Disordered" evidence="1">
    <location>
        <begin position="92"/>
        <end position="114"/>
    </location>
</feature>
<accession>A0A813QJ92</accession>
<comment type="caution">
    <text evidence="3">The sequence shown here is derived from an EMBL/GenBank/DDBJ whole genome shotgun (WGS) entry which is preliminary data.</text>
</comment>
<dbReference type="Proteomes" id="UP000663870">
    <property type="component" value="Unassembled WGS sequence"/>
</dbReference>
<evidence type="ECO:0000313" key="2">
    <source>
        <dbReference type="EMBL" id="CAF0765072.1"/>
    </source>
</evidence>
<keyword evidence="5" id="KW-1185">Reference proteome</keyword>
<feature type="compositionally biased region" description="Low complexity" evidence="1">
    <location>
        <begin position="200"/>
        <end position="225"/>
    </location>
</feature>
<proteinExistence type="predicted"/>
<evidence type="ECO:0000313" key="3">
    <source>
        <dbReference type="EMBL" id="CAF0768785.1"/>
    </source>
</evidence>
<feature type="region of interest" description="Disordered" evidence="1">
    <location>
        <begin position="199"/>
        <end position="231"/>
    </location>
</feature>
<dbReference type="Proteomes" id="UP000663854">
    <property type="component" value="Unassembled WGS sequence"/>
</dbReference>
<dbReference type="EMBL" id="CAJNOL010000029">
    <property type="protein sequence ID" value="CAF0765072.1"/>
    <property type="molecule type" value="Genomic_DNA"/>
</dbReference>
<evidence type="ECO:0000313" key="5">
    <source>
        <dbReference type="Proteomes" id="UP000663870"/>
    </source>
</evidence>
<gene>
    <name evidence="2" type="ORF">JXQ802_LOCUS2411</name>
    <name evidence="3" type="ORF">PYM288_LOCUS2993</name>
</gene>
<evidence type="ECO:0000313" key="4">
    <source>
        <dbReference type="Proteomes" id="UP000663854"/>
    </source>
</evidence>
<organism evidence="3 4">
    <name type="scientific">Rotaria sordida</name>
    <dbReference type="NCBI Taxonomy" id="392033"/>
    <lineage>
        <taxon>Eukaryota</taxon>
        <taxon>Metazoa</taxon>
        <taxon>Spiralia</taxon>
        <taxon>Gnathifera</taxon>
        <taxon>Rotifera</taxon>
        <taxon>Eurotatoria</taxon>
        <taxon>Bdelloidea</taxon>
        <taxon>Philodinida</taxon>
        <taxon>Philodinidae</taxon>
        <taxon>Rotaria</taxon>
    </lineage>
</organism>
<sequence length="277" mass="30312">MGCQQAKIKSPPVVIATSPPTLPYVKSALKKSHVKGGGGGGGGKTEKLSLLKQKESTLNKSVNFDEKVQVKLRTPTPRERSYEKISSTKIVKRQIHSDDDDNDDEVTSISSQEDNIINEPMKISKPVSSQFVQRNQPNAFWHKNNAIGVISTTNKIKEKPQPPPTAIQQPPVNMMTNPIENSNSMPIGNRFRIRRKIQNSAPPQASSPVVSIQSPVTSSSSSPIVHTPPPLVQRPLPSTNAILIEHHASFSNGRSAGKTAHYAFNRHPIDKTNSTEK</sequence>
<evidence type="ECO:0000256" key="1">
    <source>
        <dbReference type="SAM" id="MobiDB-lite"/>
    </source>
</evidence>